<gene>
    <name evidence="2" type="ORF">ATE80_28220</name>
</gene>
<evidence type="ECO:0000313" key="3">
    <source>
        <dbReference type="Proteomes" id="UP000054011"/>
    </source>
</evidence>
<dbReference type="AlphaFoldDB" id="A0A100Y0T7"/>
<keyword evidence="3" id="KW-1185">Reference proteome</keyword>
<reference evidence="2 3" key="1">
    <citation type="submission" date="2015-11" db="EMBL/GenBank/DDBJ databases">
        <title>Genome-wide analysis reveals the secondary metabolome in Streptomyces kanasensis ZX01.</title>
        <authorList>
            <person name="Zhang G."/>
            <person name="Han L."/>
            <person name="Feng J."/>
            <person name="Zhang X."/>
        </authorList>
    </citation>
    <scope>NUCLEOTIDE SEQUENCE [LARGE SCALE GENOMIC DNA]</scope>
    <source>
        <strain evidence="2 3">ZX01</strain>
    </source>
</reference>
<feature type="region of interest" description="Disordered" evidence="1">
    <location>
        <begin position="1"/>
        <end position="25"/>
    </location>
</feature>
<dbReference type="STRING" id="936756.ATE80_28220"/>
<evidence type="ECO:0000256" key="1">
    <source>
        <dbReference type="SAM" id="MobiDB-lite"/>
    </source>
</evidence>
<dbReference type="RefSeq" id="WP_058945097.1">
    <property type="nucleotide sequence ID" value="NZ_LNSV01000125.1"/>
</dbReference>
<proteinExistence type="predicted"/>
<organism evidence="2 3">
    <name type="scientific">Streptomyces kanasensis</name>
    <dbReference type="NCBI Taxonomy" id="936756"/>
    <lineage>
        <taxon>Bacteria</taxon>
        <taxon>Bacillati</taxon>
        <taxon>Actinomycetota</taxon>
        <taxon>Actinomycetes</taxon>
        <taxon>Kitasatosporales</taxon>
        <taxon>Streptomycetaceae</taxon>
        <taxon>Streptomyces</taxon>
    </lineage>
</organism>
<dbReference type="EMBL" id="LNSV01000125">
    <property type="protein sequence ID" value="KUH35611.1"/>
    <property type="molecule type" value="Genomic_DNA"/>
</dbReference>
<comment type="caution">
    <text evidence="2">The sequence shown here is derived from an EMBL/GenBank/DDBJ whole genome shotgun (WGS) entry which is preliminary data.</text>
</comment>
<dbReference type="Proteomes" id="UP000054011">
    <property type="component" value="Unassembled WGS sequence"/>
</dbReference>
<sequence>MLLAPVGDPHLDSSPPPFGPRARQRGAGVLRGGVAAGAAAAASARGLLRRGGLGEMTWLGRAAGGILTA</sequence>
<evidence type="ECO:0000313" key="2">
    <source>
        <dbReference type="EMBL" id="KUH35611.1"/>
    </source>
</evidence>
<accession>A0A100Y0T7</accession>
<name>A0A100Y0T7_9ACTN</name>
<protein>
    <submittedName>
        <fullName evidence="2">Uncharacterized protein</fullName>
    </submittedName>
</protein>